<dbReference type="PANTHER" id="PTHR30055">
    <property type="entry name" value="HTH-TYPE TRANSCRIPTIONAL REGULATOR RUTR"/>
    <property type="match status" value="1"/>
</dbReference>
<keyword evidence="5" id="KW-0614">Plasmid</keyword>
<dbReference type="InterPro" id="IPR001647">
    <property type="entry name" value="HTH_TetR"/>
</dbReference>
<dbReference type="InterPro" id="IPR009057">
    <property type="entry name" value="Homeodomain-like_sf"/>
</dbReference>
<gene>
    <name evidence="5" type="ORF">D3868_24855</name>
    <name evidence="4" type="ORF">SIM66_30820</name>
</gene>
<evidence type="ECO:0000313" key="4">
    <source>
        <dbReference type="EMBL" id="MDX5955564.1"/>
    </source>
</evidence>
<dbReference type="RefSeq" id="WP_059399505.1">
    <property type="nucleotide sequence ID" value="NZ_CP012916.1"/>
</dbReference>
<dbReference type="Proteomes" id="UP001277471">
    <property type="component" value="Unassembled WGS sequence"/>
</dbReference>
<feature type="domain" description="HTH tetR-type" evidence="3">
    <location>
        <begin position="5"/>
        <end position="65"/>
    </location>
</feature>
<reference evidence="5 6" key="1">
    <citation type="submission" date="2018-09" db="EMBL/GenBank/DDBJ databases">
        <title>Whole genome based analysis of evolution and adaptive divergence in Indian and Brazilian strains of Azospirillum brasilense.</title>
        <authorList>
            <person name="Singh C."/>
            <person name="Tripathi A.K."/>
        </authorList>
    </citation>
    <scope>NUCLEOTIDE SEQUENCE [LARGE SCALE GENOMIC DNA]</scope>
    <source>
        <strain evidence="5 6">MTCC4038</strain>
        <plasmid evidence="5 6">p2</plasmid>
    </source>
</reference>
<dbReference type="PROSITE" id="PS50977">
    <property type="entry name" value="HTH_TETR_2"/>
    <property type="match status" value="1"/>
</dbReference>
<dbReference type="InterPro" id="IPR050109">
    <property type="entry name" value="HTH-type_TetR-like_transc_reg"/>
</dbReference>
<dbReference type="InterPro" id="IPR036271">
    <property type="entry name" value="Tet_transcr_reg_TetR-rel_C_sf"/>
</dbReference>
<dbReference type="Proteomes" id="UP000298774">
    <property type="component" value="Plasmid p2"/>
</dbReference>
<name>A0A0P0FDS7_AZOBR</name>
<dbReference type="Gene3D" id="1.10.357.10">
    <property type="entry name" value="Tetracycline Repressor, domain 2"/>
    <property type="match status" value="1"/>
</dbReference>
<evidence type="ECO:0000256" key="1">
    <source>
        <dbReference type="ARBA" id="ARBA00023125"/>
    </source>
</evidence>
<dbReference type="KEGG" id="abf:AMK58_23075"/>
<dbReference type="GO" id="GO:0003700">
    <property type="term" value="F:DNA-binding transcription factor activity"/>
    <property type="evidence" value="ECO:0007669"/>
    <property type="project" value="TreeGrafter"/>
</dbReference>
<dbReference type="SUPFAM" id="SSF46689">
    <property type="entry name" value="Homeodomain-like"/>
    <property type="match status" value="1"/>
</dbReference>
<dbReference type="SUPFAM" id="SSF48498">
    <property type="entry name" value="Tetracyclin repressor-like, C-terminal domain"/>
    <property type="match status" value="1"/>
</dbReference>
<geneLocation type="plasmid" evidence="5 6">
    <name>p2</name>
</geneLocation>
<accession>A0A0P0FDS7</accession>
<keyword evidence="1 2" id="KW-0238">DNA-binding</keyword>
<keyword evidence="7" id="KW-1185">Reference proteome</keyword>
<dbReference type="GO" id="GO:0000976">
    <property type="term" value="F:transcription cis-regulatory region binding"/>
    <property type="evidence" value="ECO:0007669"/>
    <property type="project" value="TreeGrafter"/>
</dbReference>
<dbReference type="PRINTS" id="PR00455">
    <property type="entry name" value="HTHTETR"/>
</dbReference>
<evidence type="ECO:0000256" key="2">
    <source>
        <dbReference type="PROSITE-ProRule" id="PRU00335"/>
    </source>
</evidence>
<protein>
    <submittedName>
        <fullName evidence="5">TetR/AcrR family transcriptional regulator</fullName>
    </submittedName>
</protein>
<evidence type="ECO:0000313" key="6">
    <source>
        <dbReference type="Proteomes" id="UP000298774"/>
    </source>
</evidence>
<evidence type="ECO:0000259" key="3">
    <source>
        <dbReference type="PROSITE" id="PS50977"/>
    </source>
</evidence>
<dbReference type="PANTHER" id="PTHR30055:SF239">
    <property type="entry name" value="TRANSCRIPTIONAL REGULATORY PROTEIN"/>
    <property type="match status" value="1"/>
</dbReference>
<dbReference type="AlphaFoldDB" id="A0A0P0FDS7"/>
<proteinExistence type="predicted"/>
<dbReference type="EMBL" id="JAWXYC010000005">
    <property type="protein sequence ID" value="MDX5955564.1"/>
    <property type="molecule type" value="Genomic_DNA"/>
</dbReference>
<dbReference type="Pfam" id="PF00440">
    <property type="entry name" value="TetR_N"/>
    <property type="match status" value="1"/>
</dbReference>
<feature type="DNA-binding region" description="H-T-H motif" evidence="2">
    <location>
        <begin position="28"/>
        <end position="47"/>
    </location>
</feature>
<evidence type="ECO:0000313" key="5">
    <source>
        <dbReference type="EMBL" id="QCO12249.1"/>
    </source>
</evidence>
<organism evidence="5 6">
    <name type="scientific">Azospirillum brasilense</name>
    <dbReference type="NCBI Taxonomy" id="192"/>
    <lineage>
        <taxon>Bacteria</taxon>
        <taxon>Pseudomonadati</taxon>
        <taxon>Pseudomonadota</taxon>
        <taxon>Alphaproteobacteria</taxon>
        <taxon>Rhodospirillales</taxon>
        <taxon>Azospirillaceae</taxon>
        <taxon>Azospirillum</taxon>
    </lineage>
</organism>
<reference evidence="4 7" key="2">
    <citation type="submission" date="2023-11" db="EMBL/GenBank/DDBJ databases">
        <title>MicrobeMod: A computational toolkit for identifying prokaryotic methylation and restriction-modification with nanopore sequencing.</title>
        <authorList>
            <person name="Crits-Christoph A."/>
            <person name="Kang S.C."/>
            <person name="Lee H."/>
            <person name="Ostrov N."/>
        </authorList>
    </citation>
    <scope>NUCLEOTIDE SEQUENCE [LARGE SCALE GENOMIC DNA]</scope>
    <source>
        <strain evidence="4 7">ATCC 29145</strain>
    </source>
</reference>
<sequence length="188" mass="21136">MEAKTLNRESWLSAAFSALAEGGVEQVRVELLAKRLKVTKGSFYWHFRDRMELVEAMLEGWKTGRIEAIKAQTRLDGRTPAEGLRYVLSLYGGSNNPRGIAIELAMRDWARRDPRASEIVAEVDRERLRCVSELFAGMGLDSDDAFARAYLFYSFIFGEGLLARSAAPDRFEKARDICGKVLVPEGVI</sequence>
<dbReference type="GeneID" id="56450643"/>
<dbReference type="EMBL" id="CP032341">
    <property type="protein sequence ID" value="QCO12249.1"/>
    <property type="molecule type" value="Genomic_DNA"/>
</dbReference>
<evidence type="ECO:0000313" key="7">
    <source>
        <dbReference type="Proteomes" id="UP001277471"/>
    </source>
</evidence>